<organism evidence="1 2">
    <name type="scientific">Arthrobacter livingstonensis</name>
    <dbReference type="NCBI Taxonomy" id="670078"/>
    <lineage>
        <taxon>Bacteria</taxon>
        <taxon>Bacillati</taxon>
        <taxon>Actinomycetota</taxon>
        <taxon>Actinomycetes</taxon>
        <taxon>Micrococcales</taxon>
        <taxon>Micrococcaceae</taxon>
        <taxon>Arthrobacter</taxon>
    </lineage>
</organism>
<dbReference type="Proteomes" id="UP000247832">
    <property type="component" value="Unassembled WGS sequence"/>
</dbReference>
<proteinExistence type="predicted"/>
<sequence length="78" mass="8443">MRRAVDYVPGIIRVPAADHGLTRHRCYRDDDDTPDMLEPMETGSYDTVVTDGATALQGGQEVPTVVRRSAPGYGGPVL</sequence>
<gene>
    <name evidence="1" type="ORF">CVV68_18060</name>
</gene>
<dbReference type="EMBL" id="QJVD01000024">
    <property type="protein sequence ID" value="PYI65475.1"/>
    <property type="molecule type" value="Genomic_DNA"/>
</dbReference>
<comment type="caution">
    <text evidence="1">The sequence shown here is derived from an EMBL/GenBank/DDBJ whole genome shotgun (WGS) entry which is preliminary data.</text>
</comment>
<protein>
    <submittedName>
        <fullName evidence="1">Uncharacterized protein</fullName>
    </submittedName>
</protein>
<reference evidence="1 2" key="1">
    <citation type="submission" date="2018-05" db="EMBL/GenBank/DDBJ databases">
        <title>Genetic diversity of glacier-inhabiting Cryobacterium bacteria in China and description of Cryobacterium mengkeensis sp. nov. and Arthrobacter glacialis sp. nov.</title>
        <authorList>
            <person name="Liu Q."/>
            <person name="Xin Y.-H."/>
        </authorList>
    </citation>
    <scope>NUCLEOTIDE SEQUENCE [LARGE SCALE GENOMIC DNA]</scope>
    <source>
        <strain evidence="1 2">LI2</strain>
    </source>
</reference>
<name>A0A2V5L2L1_9MICC</name>
<dbReference type="AlphaFoldDB" id="A0A2V5L2L1"/>
<keyword evidence="2" id="KW-1185">Reference proteome</keyword>
<accession>A0A2V5L2L1</accession>
<evidence type="ECO:0000313" key="2">
    <source>
        <dbReference type="Proteomes" id="UP000247832"/>
    </source>
</evidence>
<evidence type="ECO:0000313" key="1">
    <source>
        <dbReference type="EMBL" id="PYI65475.1"/>
    </source>
</evidence>